<dbReference type="PANTHER" id="PTHR11567">
    <property type="entry name" value="ACID PHOSPHATASE-RELATED"/>
    <property type="match status" value="1"/>
</dbReference>
<dbReference type="RefSeq" id="XP_008607428.1">
    <property type="nucleotide sequence ID" value="XM_008609206.1"/>
</dbReference>
<dbReference type="Proteomes" id="UP000030762">
    <property type="component" value="Unassembled WGS sequence"/>
</dbReference>
<dbReference type="Gene3D" id="3.40.50.1240">
    <property type="entry name" value="Phosphoglycerate mutase-like"/>
    <property type="match status" value="1"/>
</dbReference>
<evidence type="ECO:0000313" key="4">
    <source>
        <dbReference type="EMBL" id="EQC39367.1"/>
    </source>
</evidence>
<dbReference type="OrthoDB" id="10257284at2759"/>
<keyword evidence="5" id="KW-1185">Reference proteome</keyword>
<evidence type="ECO:0000256" key="3">
    <source>
        <dbReference type="SAM" id="SignalP"/>
    </source>
</evidence>
<dbReference type="EMBL" id="JH767139">
    <property type="protein sequence ID" value="EQC39367.1"/>
    <property type="molecule type" value="Genomic_DNA"/>
</dbReference>
<dbReference type="InterPro" id="IPR033379">
    <property type="entry name" value="Acid_Pase_AS"/>
</dbReference>
<organism evidence="4 5">
    <name type="scientific">Saprolegnia diclina (strain VS20)</name>
    <dbReference type="NCBI Taxonomy" id="1156394"/>
    <lineage>
        <taxon>Eukaryota</taxon>
        <taxon>Sar</taxon>
        <taxon>Stramenopiles</taxon>
        <taxon>Oomycota</taxon>
        <taxon>Saprolegniomycetes</taxon>
        <taxon>Saprolegniales</taxon>
        <taxon>Saprolegniaceae</taxon>
        <taxon>Saprolegnia</taxon>
    </lineage>
</organism>
<evidence type="ECO:0000256" key="2">
    <source>
        <dbReference type="ARBA" id="ARBA00022801"/>
    </source>
</evidence>
<dbReference type="InterPro" id="IPR050645">
    <property type="entry name" value="Histidine_acid_phosphatase"/>
</dbReference>
<dbReference type="STRING" id="1156394.T0S9H0"/>
<evidence type="ECO:0000313" key="5">
    <source>
        <dbReference type="Proteomes" id="UP000030762"/>
    </source>
</evidence>
<dbReference type="eggNOG" id="ENOG502S5PZ">
    <property type="taxonomic scope" value="Eukaryota"/>
</dbReference>
<sequence>MKLLLTTAWLAVAAASFYDGWKLPDYCMDPKGMAARQAIPPIETSRKLELVQAQVVARHGARAPYYAVFCWDTAPSPVSVTWNCSTNQVWTQNLDDGSEARGYGRLYRKQYINHRNVLNGTCMVGGLLPIGREQHRQNGAILRDAYIGHGPRKLFSSNKISERARHELLLRSDDQERTLGSGQALVDTLFPYSPKDEANMDDMLTWMTADANSDYIDHRRDTSCPMLDRMAKEINNSPAVVAHRNSPAVLALQARFNAIVGVKFQWDTCLECLMIARCNNLPLPDGTTEELFHALINEVQTRTRMKLSYQNGAYAKLDMQHMWRDILKRVDAVILDPSSALKLSITMGHDSTLMPMMAVAMGPTWDGHWTTYAGMLVIEVYRDADMDRRHGDAYAVRLIYNGKPLQLPFCNDELCPWSTFNASLSWARATRQCKLPTKASTRLDTNVSTHQPSAAWFLLPVGALLAVVGTLATRQSPYRRETDPLLG</sequence>
<reference evidence="4 5" key="1">
    <citation type="submission" date="2012-04" db="EMBL/GenBank/DDBJ databases">
        <title>The Genome Sequence of Saprolegnia declina VS20.</title>
        <authorList>
            <consortium name="The Broad Institute Genome Sequencing Platform"/>
            <person name="Russ C."/>
            <person name="Nusbaum C."/>
            <person name="Tyler B."/>
            <person name="van West P."/>
            <person name="Dieguez-Uribeondo J."/>
            <person name="de Bruijn I."/>
            <person name="Tripathy S."/>
            <person name="Jiang R."/>
            <person name="Young S.K."/>
            <person name="Zeng Q."/>
            <person name="Gargeya S."/>
            <person name="Fitzgerald M."/>
            <person name="Haas B."/>
            <person name="Abouelleil A."/>
            <person name="Alvarado L."/>
            <person name="Arachchi H.M."/>
            <person name="Berlin A."/>
            <person name="Chapman S.B."/>
            <person name="Goldberg J."/>
            <person name="Griggs A."/>
            <person name="Gujja S."/>
            <person name="Hansen M."/>
            <person name="Howarth C."/>
            <person name="Imamovic A."/>
            <person name="Larimer J."/>
            <person name="McCowen C."/>
            <person name="Montmayeur A."/>
            <person name="Murphy C."/>
            <person name="Neiman D."/>
            <person name="Pearson M."/>
            <person name="Priest M."/>
            <person name="Roberts A."/>
            <person name="Saif S."/>
            <person name="Shea T."/>
            <person name="Sisk P."/>
            <person name="Sykes S."/>
            <person name="Wortman J."/>
            <person name="Nusbaum C."/>
            <person name="Birren B."/>
        </authorList>
    </citation>
    <scope>NUCLEOTIDE SEQUENCE [LARGE SCALE GENOMIC DNA]</scope>
    <source>
        <strain evidence="4 5">VS20</strain>
    </source>
</reference>
<keyword evidence="2" id="KW-0378">Hydrolase</keyword>
<name>T0S9H0_SAPDV</name>
<accession>T0S9H0</accession>
<dbReference type="GO" id="GO:0016791">
    <property type="term" value="F:phosphatase activity"/>
    <property type="evidence" value="ECO:0007669"/>
    <property type="project" value="TreeGrafter"/>
</dbReference>
<proteinExistence type="inferred from homology"/>
<feature type="chain" id="PRO_5012813633" description="Acid phosphatase" evidence="3">
    <location>
        <begin position="16"/>
        <end position="487"/>
    </location>
</feature>
<dbReference type="SUPFAM" id="SSF53254">
    <property type="entry name" value="Phosphoglycerate mutase-like"/>
    <property type="match status" value="1"/>
</dbReference>
<dbReference type="PROSITE" id="PS00616">
    <property type="entry name" value="HIS_ACID_PHOSPHAT_1"/>
    <property type="match status" value="1"/>
</dbReference>
<evidence type="ECO:0000256" key="1">
    <source>
        <dbReference type="ARBA" id="ARBA00005375"/>
    </source>
</evidence>
<dbReference type="AlphaFoldDB" id="T0S9H0"/>
<gene>
    <name evidence="4" type="ORF">SDRG_03570</name>
</gene>
<evidence type="ECO:0008006" key="6">
    <source>
        <dbReference type="Google" id="ProtNLM"/>
    </source>
</evidence>
<dbReference type="InterPro" id="IPR000560">
    <property type="entry name" value="His_Pase_clade-2"/>
</dbReference>
<comment type="similarity">
    <text evidence="1">Belongs to the histidine acid phosphatase family.</text>
</comment>
<dbReference type="Pfam" id="PF00328">
    <property type="entry name" value="His_Phos_2"/>
    <property type="match status" value="1"/>
</dbReference>
<dbReference type="PANTHER" id="PTHR11567:SF110">
    <property type="entry name" value="2-PHOSPHOXYLOSE PHOSPHATASE 1"/>
    <property type="match status" value="1"/>
</dbReference>
<dbReference type="InParanoid" id="T0S9H0"/>
<feature type="signal peptide" evidence="3">
    <location>
        <begin position="1"/>
        <end position="15"/>
    </location>
</feature>
<dbReference type="InterPro" id="IPR029033">
    <property type="entry name" value="His_PPase_superfam"/>
</dbReference>
<dbReference type="OMA" id="HKCANYW"/>
<protein>
    <recommendedName>
        <fullName evidence="6">Acid phosphatase</fullName>
    </recommendedName>
</protein>
<keyword evidence="3" id="KW-0732">Signal</keyword>
<dbReference type="GeneID" id="19944297"/>
<dbReference type="CDD" id="cd07061">
    <property type="entry name" value="HP_HAP_like"/>
    <property type="match status" value="1"/>
</dbReference>
<dbReference type="VEuPathDB" id="FungiDB:SDRG_03570"/>